<accession>A0AA39XGS8</accession>
<dbReference type="Proteomes" id="UP001175000">
    <property type="component" value="Unassembled WGS sequence"/>
</dbReference>
<organism evidence="1 2">
    <name type="scientific">Immersiella caudata</name>
    <dbReference type="NCBI Taxonomy" id="314043"/>
    <lineage>
        <taxon>Eukaryota</taxon>
        <taxon>Fungi</taxon>
        <taxon>Dikarya</taxon>
        <taxon>Ascomycota</taxon>
        <taxon>Pezizomycotina</taxon>
        <taxon>Sordariomycetes</taxon>
        <taxon>Sordariomycetidae</taxon>
        <taxon>Sordariales</taxon>
        <taxon>Lasiosphaeriaceae</taxon>
        <taxon>Immersiella</taxon>
    </lineage>
</organism>
<comment type="caution">
    <text evidence="1">The sequence shown here is derived from an EMBL/GenBank/DDBJ whole genome shotgun (WGS) entry which is preliminary data.</text>
</comment>
<protein>
    <submittedName>
        <fullName evidence="1">Uncharacterized protein</fullName>
    </submittedName>
</protein>
<keyword evidence="2" id="KW-1185">Reference proteome</keyword>
<dbReference type="AlphaFoldDB" id="A0AA39XGS8"/>
<gene>
    <name evidence="1" type="ORF">B0T14DRAFT_79229</name>
</gene>
<evidence type="ECO:0000313" key="2">
    <source>
        <dbReference type="Proteomes" id="UP001175000"/>
    </source>
</evidence>
<evidence type="ECO:0000313" key="1">
    <source>
        <dbReference type="EMBL" id="KAK0633718.1"/>
    </source>
</evidence>
<dbReference type="EMBL" id="JAULSU010000001">
    <property type="protein sequence ID" value="KAK0633718.1"/>
    <property type="molecule type" value="Genomic_DNA"/>
</dbReference>
<sequence length="356" mass="38992">MLVAVLPGTLTTSEAIQVIGDLLAVLENYNERLGAVAIEIAEQIVSPASGETLSPASANTILPPDVHPSEEIKVISYHKSLSPGASIGPAENQQIAGTLGPFLRIVTDGTPQLFALACSHVLSTSKMLTTHGSDNLTVVRPAKRDNFHWWFAAESVIKQLDRPQITEILEKEALRDAQAQKRRCREFHRPVSTMHASSGLRVSADHWILDWALVKLNPLVVLEKLQNTPSPSSHATFNIKFNLEAHNHTDWTSRAARTAALANGSAVFKTGRTTGHTMGQLHDVDPSVTINYMIDGHSFLLKGKSLVVRPETVCLLATETRVPLCLTAMQKLWAWSLLYPKARWRGALLAFCPLSQ</sequence>
<reference evidence="1" key="1">
    <citation type="submission" date="2023-06" db="EMBL/GenBank/DDBJ databases">
        <title>Genome-scale phylogeny and comparative genomics of the fungal order Sordariales.</title>
        <authorList>
            <consortium name="Lawrence Berkeley National Laboratory"/>
            <person name="Hensen N."/>
            <person name="Bonometti L."/>
            <person name="Westerberg I."/>
            <person name="Brannstrom I.O."/>
            <person name="Guillou S."/>
            <person name="Cros-Aarteil S."/>
            <person name="Calhoun S."/>
            <person name="Haridas S."/>
            <person name="Kuo A."/>
            <person name="Mondo S."/>
            <person name="Pangilinan J."/>
            <person name="Riley R."/>
            <person name="Labutti K."/>
            <person name="Andreopoulos B."/>
            <person name="Lipzen A."/>
            <person name="Chen C."/>
            <person name="Yanf M."/>
            <person name="Daum C."/>
            <person name="Ng V."/>
            <person name="Clum A."/>
            <person name="Steindorff A."/>
            <person name="Ohm R."/>
            <person name="Martin F."/>
            <person name="Silar P."/>
            <person name="Natvig D."/>
            <person name="Lalanne C."/>
            <person name="Gautier V."/>
            <person name="Ament-Velasquez S.L."/>
            <person name="Kruys A."/>
            <person name="Hutchinson M.I."/>
            <person name="Powell A.J."/>
            <person name="Barry K."/>
            <person name="Miller A.N."/>
            <person name="Grigoriev I.V."/>
            <person name="Debuchy R."/>
            <person name="Gladieux P."/>
            <person name="Thoren M.H."/>
            <person name="Johannesson H."/>
        </authorList>
    </citation>
    <scope>NUCLEOTIDE SEQUENCE</scope>
    <source>
        <strain evidence="1">CBS 606.72</strain>
    </source>
</reference>
<name>A0AA39XGS8_9PEZI</name>
<proteinExistence type="predicted"/>